<dbReference type="GO" id="GO:0016020">
    <property type="term" value="C:membrane"/>
    <property type="evidence" value="ECO:0007669"/>
    <property type="project" value="UniProtKB-SubCell"/>
</dbReference>
<name>A0A6M0K3G2_9GAMM</name>
<dbReference type="SUPFAM" id="SSF58104">
    <property type="entry name" value="Methyl-accepting chemotaxis protein (MCP) signaling domain"/>
    <property type="match status" value="1"/>
</dbReference>
<evidence type="ECO:0000256" key="8">
    <source>
        <dbReference type="SAM" id="Phobius"/>
    </source>
</evidence>
<dbReference type="EMBL" id="JAAIJQ010000081">
    <property type="protein sequence ID" value="NEV64270.1"/>
    <property type="molecule type" value="Genomic_DNA"/>
</dbReference>
<evidence type="ECO:0000313" key="11">
    <source>
        <dbReference type="Proteomes" id="UP000483379"/>
    </source>
</evidence>
<gene>
    <name evidence="10" type="ORF">G3446_20680</name>
</gene>
<feature type="transmembrane region" description="Helical" evidence="8">
    <location>
        <begin position="102"/>
        <end position="127"/>
    </location>
</feature>
<keyword evidence="2 8" id="KW-0812">Transmembrane</keyword>
<reference evidence="10 11" key="1">
    <citation type="submission" date="2020-02" db="EMBL/GenBank/DDBJ databases">
        <title>Genome sequences of Thiorhodococcus mannitoliphagus and Thiorhodococcus minor, purple sulfur photosynthetic bacteria in the gammaproteobacterial family, Chromatiaceae.</title>
        <authorList>
            <person name="Aviles F.A."/>
            <person name="Meyer T.E."/>
            <person name="Kyndt J.A."/>
        </authorList>
    </citation>
    <scope>NUCLEOTIDE SEQUENCE [LARGE SCALE GENOMIC DNA]</scope>
    <source>
        <strain evidence="10 11">DSM 11518</strain>
    </source>
</reference>
<keyword evidence="5 7" id="KW-0807">Transducer</keyword>
<evidence type="ECO:0000256" key="4">
    <source>
        <dbReference type="ARBA" id="ARBA00023136"/>
    </source>
</evidence>
<dbReference type="GO" id="GO:0007165">
    <property type="term" value="P:signal transduction"/>
    <property type="evidence" value="ECO:0007669"/>
    <property type="project" value="UniProtKB-KW"/>
</dbReference>
<feature type="transmembrane region" description="Helical" evidence="8">
    <location>
        <begin position="72"/>
        <end position="90"/>
    </location>
</feature>
<keyword evidence="4 8" id="KW-0472">Membrane</keyword>
<protein>
    <submittedName>
        <fullName evidence="10">Methyl-accepting chemotaxis protein</fullName>
    </submittedName>
</protein>
<evidence type="ECO:0000256" key="7">
    <source>
        <dbReference type="PROSITE-ProRule" id="PRU00284"/>
    </source>
</evidence>
<feature type="transmembrane region" description="Helical" evidence="8">
    <location>
        <begin position="23"/>
        <end position="42"/>
    </location>
</feature>
<evidence type="ECO:0000256" key="2">
    <source>
        <dbReference type="ARBA" id="ARBA00022692"/>
    </source>
</evidence>
<accession>A0A6M0K3G2</accession>
<dbReference type="SMART" id="SM00283">
    <property type="entry name" value="MA"/>
    <property type="match status" value="1"/>
</dbReference>
<comment type="caution">
    <text evidence="10">The sequence shown here is derived from an EMBL/GenBank/DDBJ whole genome shotgun (WGS) entry which is preliminary data.</text>
</comment>
<feature type="domain" description="Methyl-accepting transducer" evidence="9">
    <location>
        <begin position="236"/>
        <end position="472"/>
    </location>
</feature>
<dbReference type="Pfam" id="PF00015">
    <property type="entry name" value="MCPsignal"/>
    <property type="match status" value="1"/>
</dbReference>
<evidence type="ECO:0000256" key="3">
    <source>
        <dbReference type="ARBA" id="ARBA00022989"/>
    </source>
</evidence>
<evidence type="ECO:0000256" key="1">
    <source>
        <dbReference type="ARBA" id="ARBA00004141"/>
    </source>
</evidence>
<proteinExistence type="inferred from homology"/>
<feature type="transmembrane region" description="Helical" evidence="8">
    <location>
        <begin position="158"/>
        <end position="179"/>
    </location>
</feature>
<evidence type="ECO:0000259" key="9">
    <source>
        <dbReference type="PROSITE" id="PS50111"/>
    </source>
</evidence>
<comment type="subcellular location">
    <subcellularLocation>
        <location evidence="1">Membrane</location>
        <topology evidence="1">Multi-pass membrane protein</topology>
    </subcellularLocation>
</comment>
<dbReference type="PANTHER" id="PTHR32089">
    <property type="entry name" value="METHYL-ACCEPTING CHEMOTAXIS PROTEIN MCPB"/>
    <property type="match status" value="1"/>
</dbReference>
<dbReference type="Gene3D" id="1.10.287.950">
    <property type="entry name" value="Methyl-accepting chemotaxis protein"/>
    <property type="match status" value="1"/>
</dbReference>
<organism evidence="10 11">
    <name type="scientific">Thiorhodococcus minor</name>
    <dbReference type="NCBI Taxonomy" id="57489"/>
    <lineage>
        <taxon>Bacteria</taxon>
        <taxon>Pseudomonadati</taxon>
        <taxon>Pseudomonadota</taxon>
        <taxon>Gammaproteobacteria</taxon>
        <taxon>Chromatiales</taxon>
        <taxon>Chromatiaceae</taxon>
        <taxon>Thiorhodococcus</taxon>
    </lineage>
</organism>
<comment type="similarity">
    <text evidence="6">Belongs to the methyl-accepting chemotaxis (MCP) protein family.</text>
</comment>
<dbReference type="RefSeq" id="WP_164454847.1">
    <property type="nucleotide sequence ID" value="NZ_JAAIJQ010000081.1"/>
</dbReference>
<evidence type="ECO:0000313" key="10">
    <source>
        <dbReference type="EMBL" id="NEV64270.1"/>
    </source>
</evidence>
<dbReference type="PANTHER" id="PTHR32089:SF119">
    <property type="entry name" value="METHYL-ACCEPTING CHEMOTAXIS PROTEIN CTPL"/>
    <property type="match status" value="1"/>
</dbReference>
<dbReference type="GO" id="GO:0006935">
    <property type="term" value="P:chemotaxis"/>
    <property type="evidence" value="ECO:0007669"/>
    <property type="project" value="UniProtKB-ARBA"/>
</dbReference>
<dbReference type="PROSITE" id="PS50111">
    <property type="entry name" value="CHEMOTAXIS_TRANSDUC_2"/>
    <property type="match status" value="1"/>
</dbReference>
<keyword evidence="3 8" id="KW-1133">Transmembrane helix</keyword>
<dbReference type="AlphaFoldDB" id="A0A6M0K3G2"/>
<dbReference type="Proteomes" id="UP000483379">
    <property type="component" value="Unassembled WGS sequence"/>
</dbReference>
<evidence type="ECO:0000256" key="5">
    <source>
        <dbReference type="ARBA" id="ARBA00023224"/>
    </source>
</evidence>
<dbReference type="CDD" id="cd11386">
    <property type="entry name" value="MCP_signal"/>
    <property type="match status" value="1"/>
</dbReference>
<keyword evidence="11" id="KW-1185">Reference proteome</keyword>
<sequence>MKTAIRKAQSNGARERLLRYDRILLVILLGHLPVTMLLLPMGYGTQSFAIFASVLVGVVAVAAYLLLRGTAAFGLVSGILLMTLSAIMIQTQLGRIEMHFHIFVALALLLIYKNWVLVIVAAALIAVHHLALTALQLNAVSVGGMPIMLFNYGCSWSIAFLHAAFVVFEAIVLIYYAILMKRDERVAEMLVDAVSSIDESNDLTVQIPDTGSSPVIAAFNDMIRKFGTLTADVSRAAQEIKTVSGQLDEIARAAESEISSQHSQTGQAATAITEMSQTIMDVSENTRNAASVAASANDKALDGHERFNEAVRSTTELQRVMVEASESIRLLESNAVSIGSVVDVISSISEQTNLLALNAAIEAARAGEHGRGFAVVADEVRTLAQRTQDSTTEIQDIIQKIQKDIEGSVSKTDYGQQKTTETSSEILRAGLALNEILESVSQISDMNAQIALAIEQQSDVAEGITSNIVTISTHSNNVVDKAKQNLSSAATLKSVSESLAQLVSAYRL</sequence>
<dbReference type="InterPro" id="IPR004089">
    <property type="entry name" value="MCPsignal_dom"/>
</dbReference>
<evidence type="ECO:0000256" key="6">
    <source>
        <dbReference type="ARBA" id="ARBA00029447"/>
    </source>
</evidence>
<feature type="transmembrane region" description="Helical" evidence="8">
    <location>
        <begin position="48"/>
        <end position="67"/>
    </location>
</feature>
<dbReference type="FunFam" id="1.10.287.950:FF:000001">
    <property type="entry name" value="Methyl-accepting chemotaxis sensory transducer"/>
    <property type="match status" value="1"/>
</dbReference>